<name>A0A250INH3_9BACT</name>
<accession>A0A250INH3</accession>
<dbReference type="EMBL" id="CP022163">
    <property type="protein sequence ID" value="ATB33295.1"/>
    <property type="molecule type" value="Genomic_DNA"/>
</dbReference>
<dbReference type="Proteomes" id="UP000217289">
    <property type="component" value="Chromosome"/>
</dbReference>
<keyword evidence="3" id="KW-1185">Reference proteome</keyword>
<feature type="chain" id="PRO_5012264686" description="Lipoprotein" evidence="1">
    <location>
        <begin position="23"/>
        <end position="191"/>
    </location>
</feature>
<evidence type="ECO:0000313" key="2">
    <source>
        <dbReference type="EMBL" id="ATB33295.1"/>
    </source>
</evidence>
<dbReference type="KEGG" id="mbd:MEBOL_006786"/>
<dbReference type="AlphaFoldDB" id="A0A250INH3"/>
<organism evidence="2 3">
    <name type="scientific">Melittangium boletus DSM 14713</name>
    <dbReference type="NCBI Taxonomy" id="1294270"/>
    <lineage>
        <taxon>Bacteria</taxon>
        <taxon>Pseudomonadati</taxon>
        <taxon>Myxococcota</taxon>
        <taxon>Myxococcia</taxon>
        <taxon>Myxococcales</taxon>
        <taxon>Cystobacterineae</taxon>
        <taxon>Archangiaceae</taxon>
        <taxon>Melittangium</taxon>
    </lineage>
</organism>
<dbReference type="RefSeq" id="WP_157823838.1">
    <property type="nucleotide sequence ID" value="NZ_CP022163.1"/>
</dbReference>
<reference evidence="2 3" key="1">
    <citation type="submission" date="2017-06" db="EMBL/GenBank/DDBJ databases">
        <authorList>
            <person name="Kim H.J."/>
            <person name="Triplett B.A."/>
        </authorList>
    </citation>
    <scope>NUCLEOTIDE SEQUENCE [LARGE SCALE GENOMIC DNA]</scope>
    <source>
        <strain evidence="2 3">DSM 14713</strain>
    </source>
</reference>
<evidence type="ECO:0008006" key="4">
    <source>
        <dbReference type="Google" id="ProtNLM"/>
    </source>
</evidence>
<keyword evidence="1" id="KW-0732">Signal</keyword>
<proteinExistence type="predicted"/>
<protein>
    <recommendedName>
        <fullName evidence="4">Lipoprotein</fullName>
    </recommendedName>
</protein>
<evidence type="ECO:0000313" key="3">
    <source>
        <dbReference type="Proteomes" id="UP000217289"/>
    </source>
</evidence>
<feature type="signal peptide" evidence="1">
    <location>
        <begin position="1"/>
        <end position="22"/>
    </location>
</feature>
<evidence type="ECO:0000256" key="1">
    <source>
        <dbReference type="SAM" id="SignalP"/>
    </source>
</evidence>
<sequence>MKTSSLRGRRLVLLLCPLLAGAECGEVPGTPDVTDPEIIEPVGNVECSNYQPSSYAKVTGRFEVQVDGRFPGTFRLAVSPVPQLSGGHDVWLSACVLAGGGVETWRYSAIAFLPGPVKGTPVRLPVPASRAPGFTGGLLDVLANREHHFFQRGGGWLEVTEFDPVARHFVAQGEMFPEQGGAVTLSWDVTW</sequence>
<gene>
    <name evidence="2" type="ORF">MEBOL_006786</name>
</gene>